<organism evidence="1 2">
    <name type="scientific">Candidatus Fusobacterium pullicola</name>
    <dbReference type="NCBI Taxonomy" id="2838601"/>
    <lineage>
        <taxon>Bacteria</taxon>
        <taxon>Fusobacteriati</taxon>
        <taxon>Fusobacteriota</taxon>
        <taxon>Fusobacteriia</taxon>
        <taxon>Fusobacteriales</taxon>
        <taxon>Fusobacteriaceae</taxon>
        <taxon>Fusobacterium</taxon>
    </lineage>
</organism>
<dbReference type="EMBL" id="JAHLFN010000019">
    <property type="protein sequence ID" value="MBU3841828.1"/>
    <property type="molecule type" value="Genomic_DNA"/>
</dbReference>
<dbReference type="Proteomes" id="UP000724657">
    <property type="component" value="Unassembled WGS sequence"/>
</dbReference>
<dbReference type="AlphaFoldDB" id="A0A9E2NWM5"/>
<evidence type="ECO:0000313" key="2">
    <source>
        <dbReference type="Proteomes" id="UP000724657"/>
    </source>
</evidence>
<accession>A0A9E2NWM5</accession>
<reference evidence="1" key="1">
    <citation type="journal article" date="2021" name="PeerJ">
        <title>Extensive microbial diversity within the chicken gut microbiome revealed by metagenomics and culture.</title>
        <authorList>
            <person name="Gilroy R."/>
            <person name="Ravi A."/>
            <person name="Getino M."/>
            <person name="Pursley I."/>
            <person name="Horton D.L."/>
            <person name="Alikhan N.F."/>
            <person name="Baker D."/>
            <person name="Gharbi K."/>
            <person name="Hall N."/>
            <person name="Watson M."/>
            <person name="Adriaenssens E.M."/>
            <person name="Foster-Nyarko E."/>
            <person name="Jarju S."/>
            <person name="Secka A."/>
            <person name="Antonio M."/>
            <person name="Oren A."/>
            <person name="Chaudhuri R.R."/>
            <person name="La Ragione R."/>
            <person name="Hildebrand F."/>
            <person name="Pallen M.J."/>
        </authorList>
    </citation>
    <scope>NUCLEOTIDE SEQUENCE</scope>
    <source>
        <strain evidence="1">A6-441</strain>
    </source>
</reference>
<sequence length="157" mass="17379">MRQILLLTLLSIFFSKTYSEEALVRVSAKILIPLKVEVTQHLNFGDIFKGGKNFSAKDTGELKVSGNGRVRLLWKDSLNTEYQSIEKGLKVALSNNKGNSFNVTVSPTSLGNLHDFTVTENNDKIVKIGGRIDSLDKSLPEGDYSGSILIRAEYLND</sequence>
<name>A0A9E2NWM5_9FUSO</name>
<comment type="caution">
    <text evidence="1">The sequence shown here is derived from an EMBL/GenBank/DDBJ whole genome shotgun (WGS) entry which is preliminary data.</text>
</comment>
<evidence type="ECO:0008006" key="3">
    <source>
        <dbReference type="Google" id="ProtNLM"/>
    </source>
</evidence>
<protein>
    <recommendedName>
        <fullName evidence="3">DUF4402 domain-containing protein</fullName>
    </recommendedName>
</protein>
<reference evidence="1" key="2">
    <citation type="submission" date="2021-04" db="EMBL/GenBank/DDBJ databases">
        <authorList>
            <person name="Gilroy R."/>
        </authorList>
    </citation>
    <scope>NUCLEOTIDE SEQUENCE</scope>
    <source>
        <strain evidence="1">A6-441</strain>
    </source>
</reference>
<proteinExistence type="predicted"/>
<evidence type="ECO:0000313" key="1">
    <source>
        <dbReference type="EMBL" id="MBU3841828.1"/>
    </source>
</evidence>
<gene>
    <name evidence="1" type="ORF">IAA47_02380</name>
</gene>